<dbReference type="Ensembl" id="ENSLCAT00010000347.1">
    <property type="protein sequence ID" value="ENSLCAP00010000327.1"/>
    <property type="gene ID" value="ENSLCAG00010000212.1"/>
</dbReference>
<accession>A0A4W6BJ09</accession>
<keyword evidence="6" id="KW-1185">Reference proteome</keyword>
<dbReference type="Pfam" id="PF02826">
    <property type="entry name" value="2-Hacid_dh_C"/>
    <property type="match status" value="1"/>
</dbReference>
<dbReference type="InterPro" id="IPR006139">
    <property type="entry name" value="D-isomer_2_OHA_DH_cat_dom"/>
</dbReference>
<dbReference type="Proteomes" id="UP000314980">
    <property type="component" value="Unassembled WGS sequence"/>
</dbReference>
<dbReference type="GO" id="GO:0005829">
    <property type="term" value="C:cytosol"/>
    <property type="evidence" value="ECO:0007669"/>
    <property type="project" value="TreeGrafter"/>
</dbReference>
<sequence>MWCSRTVLRRLQRIAVTPLNITGGLTSNMQREMSTLPRVYVTRQIPPEGLKILRESGQVQFQLWDSDDIPVPRQELLEKVKGVDGLLCVLTEKIDAELLEAAGPNLKVLSTMSVGFDHLSLEELKKRGIRVGYTPDVLTDAVAELTVALLLTTSRRLIEATHEAKTGGWGTWRTLWLCGYELANSTVGILGLGRIGVAIAERLAPFKVKKFIYTDVAPRPELASIINAEYVSLDELAKQSDFLTVCCALTPETKEICNKDLFSKMKNTSIFINTSRYILSQDKLLTMNENSLRTVIISCLSLILPHIASASYSTRNAMSALAANNLLLGLRGEPMIKELKL</sequence>
<reference evidence="5" key="2">
    <citation type="submission" date="2025-08" db="UniProtKB">
        <authorList>
            <consortium name="Ensembl"/>
        </authorList>
    </citation>
    <scope>IDENTIFICATION</scope>
</reference>
<dbReference type="InterPro" id="IPR050223">
    <property type="entry name" value="D-isomer_2-hydroxyacid_DH"/>
</dbReference>
<feature type="domain" description="D-isomer specific 2-hydroxyacid dehydrogenase catalytic" evidence="3">
    <location>
        <begin position="39"/>
        <end position="338"/>
    </location>
</feature>
<keyword evidence="1 2" id="KW-0560">Oxidoreductase</keyword>
<protein>
    <submittedName>
        <fullName evidence="5">Glyoxylate reductase/hydroxypyruvate reductase b</fullName>
    </submittedName>
</protein>
<dbReference type="Gene3D" id="3.40.50.720">
    <property type="entry name" value="NAD(P)-binding Rossmann-like Domain"/>
    <property type="match status" value="2"/>
</dbReference>
<dbReference type="SUPFAM" id="SSF52283">
    <property type="entry name" value="Formate/glycerate dehydrogenase catalytic domain-like"/>
    <property type="match status" value="1"/>
</dbReference>
<dbReference type="GeneTree" id="ENSGT00940000165381"/>
<evidence type="ECO:0000256" key="1">
    <source>
        <dbReference type="ARBA" id="ARBA00023002"/>
    </source>
</evidence>
<dbReference type="InterPro" id="IPR036291">
    <property type="entry name" value="NAD(P)-bd_dom_sf"/>
</dbReference>
<proteinExistence type="inferred from homology"/>
<dbReference type="PANTHER" id="PTHR10996:SF230">
    <property type="entry name" value="GLYOXYLATE REDUCTASE_HYDROXYPYRUVATE REDUCTASE B"/>
    <property type="match status" value="1"/>
</dbReference>
<dbReference type="PANTHER" id="PTHR10996">
    <property type="entry name" value="2-HYDROXYACID DEHYDROGENASE-RELATED"/>
    <property type="match status" value="1"/>
</dbReference>
<dbReference type="PROSITE" id="PS00065">
    <property type="entry name" value="D_2_HYDROXYACID_DH_1"/>
    <property type="match status" value="1"/>
</dbReference>
<name>A0A4W6BJ09_LATCA</name>
<organism evidence="5 6">
    <name type="scientific">Lates calcarifer</name>
    <name type="common">Barramundi</name>
    <name type="synonym">Holocentrus calcarifer</name>
    <dbReference type="NCBI Taxonomy" id="8187"/>
    <lineage>
        <taxon>Eukaryota</taxon>
        <taxon>Metazoa</taxon>
        <taxon>Chordata</taxon>
        <taxon>Craniata</taxon>
        <taxon>Vertebrata</taxon>
        <taxon>Euteleostomi</taxon>
        <taxon>Actinopterygii</taxon>
        <taxon>Neopterygii</taxon>
        <taxon>Teleostei</taxon>
        <taxon>Neoteleostei</taxon>
        <taxon>Acanthomorphata</taxon>
        <taxon>Carangaria</taxon>
        <taxon>Carangaria incertae sedis</taxon>
        <taxon>Centropomidae</taxon>
        <taxon>Lates</taxon>
    </lineage>
</organism>
<gene>
    <name evidence="5" type="primary">grhprb</name>
</gene>
<dbReference type="Pfam" id="PF00389">
    <property type="entry name" value="2-Hacid_dh"/>
    <property type="match status" value="1"/>
</dbReference>
<evidence type="ECO:0000313" key="5">
    <source>
        <dbReference type="Ensembl" id="ENSLCAP00010000327.1"/>
    </source>
</evidence>
<evidence type="ECO:0000313" key="6">
    <source>
        <dbReference type="Proteomes" id="UP000314980"/>
    </source>
</evidence>
<dbReference type="GO" id="GO:0030267">
    <property type="term" value="F:glyoxylate reductase (NADPH) activity"/>
    <property type="evidence" value="ECO:0007669"/>
    <property type="project" value="TreeGrafter"/>
</dbReference>
<dbReference type="InterPro" id="IPR006140">
    <property type="entry name" value="D-isomer_DH_NAD-bd"/>
</dbReference>
<comment type="similarity">
    <text evidence="2">Belongs to the D-isomer specific 2-hydroxyacid dehydrogenase family.</text>
</comment>
<dbReference type="SUPFAM" id="SSF51735">
    <property type="entry name" value="NAD(P)-binding Rossmann-fold domains"/>
    <property type="match status" value="1"/>
</dbReference>
<dbReference type="AlphaFoldDB" id="A0A4W6BJ09"/>
<evidence type="ECO:0000259" key="3">
    <source>
        <dbReference type="Pfam" id="PF00389"/>
    </source>
</evidence>
<dbReference type="GO" id="GO:0051287">
    <property type="term" value="F:NAD binding"/>
    <property type="evidence" value="ECO:0007669"/>
    <property type="project" value="InterPro"/>
</dbReference>
<feature type="domain" description="D-isomer specific 2-hydroxyacid dehydrogenase NAD-binding" evidence="4">
    <location>
        <begin position="147"/>
        <end position="276"/>
    </location>
</feature>
<dbReference type="CDD" id="cd05301">
    <property type="entry name" value="GDH"/>
    <property type="match status" value="1"/>
</dbReference>
<evidence type="ECO:0000259" key="4">
    <source>
        <dbReference type="Pfam" id="PF02826"/>
    </source>
</evidence>
<evidence type="ECO:0000256" key="2">
    <source>
        <dbReference type="RuleBase" id="RU003719"/>
    </source>
</evidence>
<reference evidence="6" key="1">
    <citation type="submission" date="2015-09" db="EMBL/GenBank/DDBJ databases">
        <authorList>
            <person name="Sai Rama Sridatta P."/>
        </authorList>
    </citation>
    <scope>NUCLEOTIDE SEQUENCE [LARGE SCALE GENOMIC DNA]</scope>
</reference>
<dbReference type="GO" id="GO:0008465">
    <property type="term" value="F:hydroxypyruvate reductase (NADH) activity"/>
    <property type="evidence" value="ECO:0007669"/>
    <property type="project" value="TreeGrafter"/>
</dbReference>
<dbReference type="InterPro" id="IPR029752">
    <property type="entry name" value="D-isomer_DH_CS1"/>
</dbReference>
<reference evidence="5" key="3">
    <citation type="submission" date="2025-09" db="UniProtKB">
        <authorList>
            <consortium name="Ensembl"/>
        </authorList>
    </citation>
    <scope>IDENTIFICATION</scope>
</reference>